<sequence>MLPNLINTVVYYVPRCVFVCASGTLFSQCYFSDAQSWMPLISKCPFHGTARTSNFCYMMLHDNTLALSGETCANSPTGRLMSFAKAKREHKKIEARQEKRDLDEKYKAMEDELKLKHADELAAFQPEESCEIVDDHIGYLEVDGEGTRKSRLQKKKDLLAEIEKELREGPAESG</sequence>
<name>A0ABP0P9H9_9DINO</name>
<keyword evidence="1" id="KW-0175">Coiled coil</keyword>
<accession>A0ABP0P9H9</accession>
<comment type="caution">
    <text evidence="2">The sequence shown here is derived from an EMBL/GenBank/DDBJ whole genome shotgun (WGS) entry which is preliminary data.</text>
</comment>
<dbReference type="EMBL" id="CAXAMN010022796">
    <property type="protein sequence ID" value="CAK9072715.1"/>
    <property type="molecule type" value="Genomic_DNA"/>
</dbReference>
<organism evidence="2 3">
    <name type="scientific">Durusdinium trenchii</name>
    <dbReference type="NCBI Taxonomy" id="1381693"/>
    <lineage>
        <taxon>Eukaryota</taxon>
        <taxon>Sar</taxon>
        <taxon>Alveolata</taxon>
        <taxon>Dinophyceae</taxon>
        <taxon>Suessiales</taxon>
        <taxon>Symbiodiniaceae</taxon>
        <taxon>Durusdinium</taxon>
    </lineage>
</organism>
<proteinExistence type="predicted"/>
<dbReference type="Proteomes" id="UP001642484">
    <property type="component" value="Unassembled WGS sequence"/>
</dbReference>
<evidence type="ECO:0000313" key="3">
    <source>
        <dbReference type="Proteomes" id="UP001642484"/>
    </source>
</evidence>
<feature type="coiled-coil region" evidence="1">
    <location>
        <begin position="92"/>
        <end position="119"/>
    </location>
</feature>
<gene>
    <name evidence="2" type="ORF">CCMP2556_LOCUS35782</name>
</gene>
<protein>
    <submittedName>
        <fullName evidence="2">Uncharacterized protein</fullName>
    </submittedName>
</protein>
<keyword evidence="3" id="KW-1185">Reference proteome</keyword>
<evidence type="ECO:0000313" key="2">
    <source>
        <dbReference type="EMBL" id="CAK9072715.1"/>
    </source>
</evidence>
<evidence type="ECO:0000256" key="1">
    <source>
        <dbReference type="SAM" id="Coils"/>
    </source>
</evidence>
<reference evidence="2 3" key="1">
    <citation type="submission" date="2024-02" db="EMBL/GenBank/DDBJ databases">
        <authorList>
            <person name="Chen Y."/>
            <person name="Shah S."/>
            <person name="Dougan E. K."/>
            <person name="Thang M."/>
            <person name="Chan C."/>
        </authorList>
    </citation>
    <scope>NUCLEOTIDE SEQUENCE [LARGE SCALE GENOMIC DNA]</scope>
</reference>